<evidence type="ECO:0008006" key="3">
    <source>
        <dbReference type="Google" id="ProtNLM"/>
    </source>
</evidence>
<evidence type="ECO:0000313" key="1">
    <source>
        <dbReference type="EMBL" id="NEN06415.1"/>
    </source>
</evidence>
<dbReference type="RefSeq" id="WP_163289833.1">
    <property type="nucleotide sequence ID" value="NZ_JAAGWY010000002.1"/>
</dbReference>
<dbReference type="InterPro" id="IPR023393">
    <property type="entry name" value="START-like_dom_sf"/>
</dbReference>
<dbReference type="SUPFAM" id="SSF55961">
    <property type="entry name" value="Bet v1-like"/>
    <property type="match status" value="1"/>
</dbReference>
<reference evidence="1 2" key="1">
    <citation type="journal article" date="2014" name="J. Microbiol.">
        <title>Diaminobutyricibacter tongyongensis gen. nov., sp. nov. and Homoserinibacter gongjuensis gen. nov., sp. nov. belong to the family Microbacteriaceae.</title>
        <authorList>
            <person name="Kim S.J."/>
            <person name="Ahn J.H."/>
            <person name="Weon H.Y."/>
            <person name="Hamada M."/>
            <person name="Suzuki K."/>
            <person name="Kwon S.W."/>
        </authorList>
    </citation>
    <scope>NUCLEOTIDE SEQUENCE [LARGE SCALE GENOMIC DNA]</scope>
    <source>
        <strain evidence="1 2">NBRC 108724</strain>
    </source>
</reference>
<protein>
    <recommendedName>
        <fullName evidence="3">SRPBCC family protein</fullName>
    </recommendedName>
</protein>
<dbReference type="Pfam" id="PF10604">
    <property type="entry name" value="Polyketide_cyc2"/>
    <property type="match status" value="1"/>
</dbReference>
<organism evidence="1 2">
    <name type="scientific">Leifsonia tongyongensis</name>
    <dbReference type="NCBI Taxonomy" id="1268043"/>
    <lineage>
        <taxon>Bacteria</taxon>
        <taxon>Bacillati</taxon>
        <taxon>Actinomycetota</taxon>
        <taxon>Actinomycetes</taxon>
        <taxon>Micrococcales</taxon>
        <taxon>Microbacteriaceae</taxon>
        <taxon>Leifsonia</taxon>
    </lineage>
</organism>
<proteinExistence type="predicted"/>
<sequence>MSDAEVFTIDIARSPAEVFAYGTDPTTFQEWQSDVVEARMISGTPREVGSRFSTTRRVGPADRTMTQEVVEADVPNRWVVRGIDGPIRPGMTVTIDPIDGGAGSRVTFALSFEGQGIGVALLPMVRSAARKGAPVSYQALKDVLESGG</sequence>
<dbReference type="Proteomes" id="UP000474967">
    <property type="component" value="Unassembled WGS sequence"/>
</dbReference>
<dbReference type="Gene3D" id="3.30.530.20">
    <property type="match status" value="1"/>
</dbReference>
<accession>A0A6L9XYT1</accession>
<comment type="caution">
    <text evidence="1">The sequence shown here is derived from an EMBL/GenBank/DDBJ whole genome shotgun (WGS) entry which is preliminary data.</text>
</comment>
<evidence type="ECO:0000313" key="2">
    <source>
        <dbReference type="Proteomes" id="UP000474967"/>
    </source>
</evidence>
<name>A0A6L9XYT1_9MICO</name>
<dbReference type="InterPro" id="IPR019587">
    <property type="entry name" value="Polyketide_cyclase/dehydratase"/>
</dbReference>
<dbReference type="EMBL" id="JAAGWY010000002">
    <property type="protein sequence ID" value="NEN06415.1"/>
    <property type="molecule type" value="Genomic_DNA"/>
</dbReference>
<dbReference type="AlphaFoldDB" id="A0A6L9XYT1"/>
<gene>
    <name evidence="1" type="ORF">G3T36_11075</name>
</gene>
<keyword evidence="2" id="KW-1185">Reference proteome</keyword>